<name>A0ABT2JL20_9ACTN</name>
<dbReference type="PANTHER" id="PTHR30081">
    <property type="entry name" value="PROTEIN-EXPORT MEMBRANE PROTEIN SEC"/>
    <property type="match status" value="1"/>
</dbReference>
<evidence type="ECO:0000256" key="10">
    <source>
        <dbReference type="SAM" id="MobiDB-lite"/>
    </source>
</evidence>
<feature type="transmembrane region" description="Helical" evidence="9">
    <location>
        <begin position="26"/>
        <end position="44"/>
    </location>
</feature>
<dbReference type="RefSeq" id="WP_260215486.1">
    <property type="nucleotide sequence ID" value="NZ_JAJAGO010000001.1"/>
</dbReference>
<comment type="caution">
    <text evidence="12">The sequence shown here is derived from an EMBL/GenBank/DDBJ whole genome shotgun (WGS) entry which is preliminary data.</text>
</comment>
<dbReference type="InterPro" id="IPR022813">
    <property type="entry name" value="SecD/SecF_arch_bac"/>
</dbReference>
<feature type="transmembrane region" description="Helical" evidence="9">
    <location>
        <begin position="191"/>
        <end position="212"/>
    </location>
</feature>
<evidence type="ECO:0000256" key="7">
    <source>
        <dbReference type="ARBA" id="ARBA00023010"/>
    </source>
</evidence>
<evidence type="ECO:0000256" key="2">
    <source>
        <dbReference type="ARBA" id="ARBA00022448"/>
    </source>
</evidence>
<comment type="similarity">
    <text evidence="9">Belongs to the SecD/SecF family. SecF subfamily.</text>
</comment>
<dbReference type="Pfam" id="PF02355">
    <property type="entry name" value="SecD_SecF_C"/>
    <property type="match status" value="1"/>
</dbReference>
<evidence type="ECO:0000256" key="3">
    <source>
        <dbReference type="ARBA" id="ARBA00022475"/>
    </source>
</evidence>
<evidence type="ECO:0000313" key="13">
    <source>
        <dbReference type="Proteomes" id="UP001156389"/>
    </source>
</evidence>
<dbReference type="HAMAP" id="MF_01464_B">
    <property type="entry name" value="SecF_B"/>
    <property type="match status" value="1"/>
</dbReference>
<keyword evidence="3 9" id="KW-1003">Cell membrane</keyword>
<feature type="transmembrane region" description="Helical" evidence="9">
    <location>
        <begin position="164"/>
        <end position="185"/>
    </location>
</feature>
<organism evidence="12 13">
    <name type="scientific">Streptomyces gossypii</name>
    <dbReference type="NCBI Taxonomy" id="2883101"/>
    <lineage>
        <taxon>Bacteria</taxon>
        <taxon>Bacillati</taxon>
        <taxon>Actinomycetota</taxon>
        <taxon>Actinomycetes</taxon>
        <taxon>Kitasatosporales</taxon>
        <taxon>Streptomycetaceae</taxon>
        <taxon>Streptomyces</taxon>
    </lineage>
</organism>
<dbReference type="NCBIfam" id="TIGR00966">
    <property type="entry name" value="transloc_SecF"/>
    <property type="match status" value="1"/>
</dbReference>
<feature type="transmembrane region" description="Helical" evidence="9">
    <location>
        <begin position="250"/>
        <end position="269"/>
    </location>
</feature>
<gene>
    <name evidence="9 12" type="primary">secF</name>
    <name evidence="12" type="ORF">LHJ74_01205</name>
</gene>
<dbReference type="InterPro" id="IPR022646">
    <property type="entry name" value="SecD/SecF_CS"/>
</dbReference>
<dbReference type="InterPro" id="IPR048634">
    <property type="entry name" value="SecD_SecF_C"/>
</dbReference>
<dbReference type="InterPro" id="IPR055344">
    <property type="entry name" value="SecD_SecF_C_bact"/>
</dbReference>
<keyword evidence="7 9" id="KW-0811">Translocation</keyword>
<feature type="region of interest" description="Disordered" evidence="10">
    <location>
        <begin position="314"/>
        <end position="383"/>
    </location>
</feature>
<dbReference type="EMBL" id="JAJAGO010000001">
    <property type="protein sequence ID" value="MCT2588576.1"/>
    <property type="molecule type" value="Genomic_DNA"/>
</dbReference>
<dbReference type="NCBIfam" id="TIGR00916">
    <property type="entry name" value="2A0604s01"/>
    <property type="match status" value="1"/>
</dbReference>
<feature type="domain" description="Protein export membrane protein SecD/SecF C-terminal" evidence="11">
    <location>
        <begin position="114"/>
        <end position="302"/>
    </location>
</feature>
<comment type="function">
    <text evidence="9">Part of the Sec protein translocase complex. Interacts with the SecYEG preprotein conducting channel. SecDF uses the proton motive force (PMF) to complete protein translocation after the ATP-dependent function of SecA.</text>
</comment>
<comment type="subunit">
    <text evidence="9">Forms a complex with SecD. Part of the essential Sec protein translocation apparatus which comprises SecA, SecYEG and auxiliary proteins SecDF. Other proteins may also be involved.</text>
</comment>
<keyword evidence="13" id="KW-1185">Reference proteome</keyword>
<proteinExistence type="inferred from homology"/>
<keyword evidence="6 9" id="KW-1133">Transmembrane helix</keyword>
<evidence type="ECO:0000256" key="9">
    <source>
        <dbReference type="HAMAP-Rule" id="MF_01464"/>
    </source>
</evidence>
<evidence type="ECO:0000259" key="11">
    <source>
        <dbReference type="Pfam" id="PF02355"/>
    </source>
</evidence>
<keyword evidence="8 9" id="KW-0472">Membrane</keyword>
<feature type="compositionally biased region" description="Acidic residues" evidence="10">
    <location>
        <begin position="334"/>
        <end position="346"/>
    </location>
</feature>
<evidence type="ECO:0000256" key="1">
    <source>
        <dbReference type="ARBA" id="ARBA00004651"/>
    </source>
</evidence>
<evidence type="ECO:0000313" key="12">
    <source>
        <dbReference type="EMBL" id="MCT2588576.1"/>
    </source>
</evidence>
<feature type="compositionally biased region" description="Gly residues" evidence="10">
    <location>
        <begin position="372"/>
        <end position="383"/>
    </location>
</feature>
<sequence length="383" mass="40743">MSRLGTLGGKLYRGETSYDFVGHRKLWYGITLCIVVVSMLGLGFRGLNMGIEFQGGAVFTTPPTKISVEDARQTAEEATGRDARVQKLGSDALRIQVTGLDTQESAKPRAALAEELGVATQKVNAELVGASWGDQMTDKAIQGLIVFLILVSVYLAFAFEWRMAVAALVALLHDLAVTVGIYALVGFEVTPGTVVGMLTILGYSLYDTVVVFDKVKEKTKDVTKQFRYTYGELSNLGINATVVRSVNTSVVALLPVAALLFIGSGLLAGGMLKDIALSLFIGLSAGTFSSIMIATPVAVDLKLREPAIKEHDERVRLRRSKAEARGGGQNDALEASEEEGDDEEPRDADPAHSGAGASAARPGGQRRPPSGRGTGSGRAGRRR</sequence>
<evidence type="ECO:0000256" key="5">
    <source>
        <dbReference type="ARBA" id="ARBA00022927"/>
    </source>
</evidence>
<evidence type="ECO:0000256" key="4">
    <source>
        <dbReference type="ARBA" id="ARBA00022692"/>
    </source>
</evidence>
<feature type="compositionally biased region" description="Low complexity" evidence="10">
    <location>
        <begin position="351"/>
        <end position="371"/>
    </location>
</feature>
<dbReference type="InterPro" id="IPR022645">
    <property type="entry name" value="SecD/SecF_bac"/>
</dbReference>
<dbReference type="SUPFAM" id="SSF82866">
    <property type="entry name" value="Multidrug efflux transporter AcrB transmembrane domain"/>
    <property type="match status" value="1"/>
</dbReference>
<keyword evidence="4 9" id="KW-0812">Transmembrane</keyword>
<keyword evidence="5 9" id="KW-0653">Protein transport</keyword>
<keyword evidence="2 9" id="KW-0813">Transport</keyword>
<evidence type="ECO:0000256" key="6">
    <source>
        <dbReference type="ARBA" id="ARBA00022989"/>
    </source>
</evidence>
<feature type="transmembrane region" description="Helical" evidence="9">
    <location>
        <begin position="140"/>
        <end position="157"/>
    </location>
</feature>
<dbReference type="PANTHER" id="PTHR30081:SF8">
    <property type="entry name" value="PROTEIN TRANSLOCASE SUBUNIT SECF"/>
    <property type="match status" value="1"/>
</dbReference>
<dbReference type="Proteomes" id="UP001156389">
    <property type="component" value="Unassembled WGS sequence"/>
</dbReference>
<protein>
    <recommendedName>
        <fullName evidence="9">Protein-export membrane protein SecF</fullName>
    </recommendedName>
</protein>
<comment type="subcellular location">
    <subcellularLocation>
        <location evidence="1 9">Cell membrane</location>
        <topology evidence="1 9">Multi-pass membrane protein</topology>
    </subcellularLocation>
</comment>
<dbReference type="InterPro" id="IPR005665">
    <property type="entry name" value="SecF_bac"/>
</dbReference>
<dbReference type="Gene3D" id="1.20.1640.10">
    <property type="entry name" value="Multidrug efflux transporter AcrB transmembrane domain"/>
    <property type="match status" value="1"/>
</dbReference>
<feature type="compositionally biased region" description="Basic and acidic residues" evidence="10">
    <location>
        <begin position="314"/>
        <end position="324"/>
    </location>
</feature>
<reference evidence="12 13" key="1">
    <citation type="submission" date="2021-10" db="EMBL/GenBank/DDBJ databases">
        <title>Streptomyces gossypii sp. nov., isolated from soil collected from cotton field.</title>
        <authorList>
            <person name="Ge X."/>
            <person name="Chen X."/>
            <person name="Liu W."/>
        </authorList>
    </citation>
    <scope>NUCLEOTIDE SEQUENCE [LARGE SCALE GENOMIC DNA]</scope>
    <source>
        <strain evidence="12 13">N2-109</strain>
    </source>
</reference>
<feature type="transmembrane region" description="Helical" evidence="9">
    <location>
        <begin position="275"/>
        <end position="299"/>
    </location>
</feature>
<dbReference type="Pfam" id="PF07549">
    <property type="entry name" value="Sec_GG"/>
    <property type="match status" value="1"/>
</dbReference>
<accession>A0ABT2JL20</accession>
<dbReference type="PRINTS" id="PR01755">
    <property type="entry name" value="SECFTRNLCASE"/>
</dbReference>
<evidence type="ECO:0000256" key="8">
    <source>
        <dbReference type="ARBA" id="ARBA00023136"/>
    </source>
</evidence>